<sequence>MGHTNPNKTPASAGAPGMLTNAQTAARLGVSVKYLNNMRYSGRGPAFIRLSRRCVVYDAGVVNAWIEANTVRTAA</sequence>
<name>A0A7Y0HZE6_9BIFI</name>
<proteinExistence type="predicted"/>
<comment type="caution">
    <text evidence="2">The sequence shown here is derived from an EMBL/GenBank/DDBJ whole genome shotgun (WGS) entry which is preliminary data.</text>
</comment>
<dbReference type="EMBL" id="JAAIIH010000023">
    <property type="protein sequence ID" value="NMN01327.1"/>
    <property type="molecule type" value="Genomic_DNA"/>
</dbReference>
<evidence type="ECO:0000313" key="3">
    <source>
        <dbReference type="Proteomes" id="UP000588277"/>
    </source>
</evidence>
<reference evidence="2 3" key="1">
    <citation type="submission" date="2020-02" db="EMBL/GenBank/DDBJ databases">
        <title>Characterization of phylogenetic diversity of novel bifidobacterial species isolated in Czech ZOOs.</title>
        <authorList>
            <person name="Lugli G.A."/>
            <person name="Vera N.B."/>
            <person name="Ventura M."/>
        </authorList>
    </citation>
    <scope>NUCLEOTIDE SEQUENCE [LARGE SCALE GENOMIC DNA]</scope>
    <source>
        <strain evidence="2 3">DSM 109958</strain>
    </source>
</reference>
<gene>
    <name evidence="2" type="ORF">G1C96_1916</name>
</gene>
<dbReference type="RefSeq" id="WP_169276400.1">
    <property type="nucleotide sequence ID" value="NZ_JAAIIH010000023.1"/>
</dbReference>
<protein>
    <recommendedName>
        <fullName evidence="1">Helix-turn-helix domain-containing protein</fullName>
    </recommendedName>
</protein>
<dbReference type="InterPro" id="IPR041657">
    <property type="entry name" value="HTH_17"/>
</dbReference>
<evidence type="ECO:0000313" key="2">
    <source>
        <dbReference type="EMBL" id="NMN01327.1"/>
    </source>
</evidence>
<keyword evidence="3" id="KW-1185">Reference proteome</keyword>
<dbReference type="Pfam" id="PF12728">
    <property type="entry name" value="HTH_17"/>
    <property type="match status" value="1"/>
</dbReference>
<accession>A0A7Y0HZE6</accession>
<dbReference type="InterPro" id="IPR009061">
    <property type="entry name" value="DNA-bd_dom_put_sf"/>
</dbReference>
<dbReference type="Proteomes" id="UP000588277">
    <property type="component" value="Unassembled WGS sequence"/>
</dbReference>
<organism evidence="2 3">
    <name type="scientific">Bifidobacterium moraviense</name>
    <dbReference type="NCBI Taxonomy" id="2675323"/>
    <lineage>
        <taxon>Bacteria</taxon>
        <taxon>Bacillati</taxon>
        <taxon>Actinomycetota</taxon>
        <taxon>Actinomycetes</taxon>
        <taxon>Bifidobacteriales</taxon>
        <taxon>Bifidobacteriaceae</taxon>
        <taxon>Bifidobacterium</taxon>
    </lineage>
</organism>
<dbReference type="AlphaFoldDB" id="A0A7Y0HZE6"/>
<dbReference type="SUPFAM" id="SSF46955">
    <property type="entry name" value="Putative DNA-binding domain"/>
    <property type="match status" value="1"/>
</dbReference>
<feature type="domain" description="Helix-turn-helix" evidence="1">
    <location>
        <begin position="18"/>
        <end position="69"/>
    </location>
</feature>
<evidence type="ECO:0000259" key="1">
    <source>
        <dbReference type="Pfam" id="PF12728"/>
    </source>
</evidence>